<reference evidence="7" key="2">
    <citation type="submission" date="2025-04" db="UniProtKB">
        <authorList>
            <consortium name="RefSeq"/>
        </authorList>
    </citation>
    <scope>IDENTIFICATION</scope>
    <source>
        <tissue evidence="7">Whole body</tissue>
    </source>
</reference>
<dbReference type="InterPro" id="IPR045166">
    <property type="entry name" value="Spp2-like"/>
</dbReference>
<feature type="compositionally biased region" description="Basic residues" evidence="3">
    <location>
        <begin position="306"/>
        <end position="341"/>
    </location>
</feature>
<keyword evidence="2" id="KW-0539">Nucleus</keyword>
<dbReference type="Pfam" id="PF12656">
    <property type="entry name" value="G-patch_2"/>
    <property type="match status" value="1"/>
</dbReference>
<name>A0A2S2PWX9_9HEMI</name>
<evidence type="ECO:0000313" key="5">
    <source>
        <dbReference type="EMBL" id="MBY69961.1"/>
    </source>
</evidence>
<gene>
    <name evidence="5" type="primary">gpkow</name>
    <name evidence="7" type="synonym">LOC112688121</name>
    <name evidence="5" type="ORF">g.102104</name>
</gene>
<dbReference type="PANTHER" id="PTHR15818">
    <property type="entry name" value="G PATCH AND KOW-CONTAINING"/>
    <property type="match status" value="1"/>
</dbReference>
<reference evidence="5" key="1">
    <citation type="submission" date="2018-04" db="EMBL/GenBank/DDBJ databases">
        <title>Transcriptome assembly of Sipha flava.</title>
        <authorList>
            <person name="Scully E.D."/>
            <person name="Geib S.M."/>
            <person name="Palmer N.A."/>
            <person name="Koch K."/>
            <person name="Bradshaw J."/>
            <person name="Heng-Moss T."/>
            <person name="Sarath G."/>
        </authorList>
    </citation>
    <scope>NUCLEOTIDE SEQUENCE</scope>
</reference>
<feature type="domain" description="Spp2/MOS2 G-patch" evidence="4">
    <location>
        <begin position="133"/>
        <end position="189"/>
    </location>
</feature>
<evidence type="ECO:0000256" key="2">
    <source>
        <dbReference type="ARBA" id="ARBA00023242"/>
    </source>
</evidence>
<dbReference type="GO" id="GO:0005681">
    <property type="term" value="C:spliceosomal complex"/>
    <property type="evidence" value="ECO:0007669"/>
    <property type="project" value="TreeGrafter"/>
</dbReference>
<evidence type="ECO:0000313" key="7">
    <source>
        <dbReference type="RefSeq" id="XP_025416943.1"/>
    </source>
</evidence>
<evidence type="ECO:0000256" key="1">
    <source>
        <dbReference type="ARBA" id="ARBA00004123"/>
    </source>
</evidence>
<dbReference type="PANTHER" id="PTHR15818:SF2">
    <property type="entry name" value="G-PATCH DOMAIN AND KOW MOTIFS-CONTAINING PROTEIN"/>
    <property type="match status" value="1"/>
</dbReference>
<accession>A0A2S2PWX9</accession>
<organism evidence="5">
    <name type="scientific">Sipha flava</name>
    <name type="common">yellow sugarcane aphid</name>
    <dbReference type="NCBI Taxonomy" id="143950"/>
    <lineage>
        <taxon>Eukaryota</taxon>
        <taxon>Metazoa</taxon>
        <taxon>Ecdysozoa</taxon>
        <taxon>Arthropoda</taxon>
        <taxon>Hexapoda</taxon>
        <taxon>Insecta</taxon>
        <taxon>Pterygota</taxon>
        <taxon>Neoptera</taxon>
        <taxon>Paraneoptera</taxon>
        <taxon>Hemiptera</taxon>
        <taxon>Sternorrhyncha</taxon>
        <taxon>Aphidomorpha</taxon>
        <taxon>Aphidoidea</taxon>
        <taxon>Aphididae</taxon>
        <taxon>Sipha</taxon>
    </lineage>
</organism>
<dbReference type="GO" id="GO:0000398">
    <property type="term" value="P:mRNA splicing, via spliceosome"/>
    <property type="evidence" value="ECO:0007669"/>
    <property type="project" value="InterPro"/>
</dbReference>
<dbReference type="Proteomes" id="UP000694846">
    <property type="component" value="Unplaced"/>
</dbReference>
<feature type="compositionally biased region" description="Basic and acidic residues" evidence="3">
    <location>
        <begin position="279"/>
        <end position="291"/>
    </location>
</feature>
<evidence type="ECO:0000256" key="3">
    <source>
        <dbReference type="SAM" id="MobiDB-lite"/>
    </source>
</evidence>
<dbReference type="EMBL" id="GGMS01000758">
    <property type="protein sequence ID" value="MBY69961.1"/>
    <property type="molecule type" value="Transcribed_RNA"/>
</dbReference>
<evidence type="ECO:0000313" key="6">
    <source>
        <dbReference type="Proteomes" id="UP000694846"/>
    </source>
</evidence>
<keyword evidence="6" id="KW-1185">Reference proteome</keyword>
<dbReference type="RefSeq" id="XP_025416943.1">
    <property type="nucleotide sequence ID" value="XM_025561158.1"/>
</dbReference>
<comment type="subcellular location">
    <subcellularLocation>
        <location evidence="1">Nucleus</location>
    </subcellularLocation>
</comment>
<evidence type="ECO:0000259" key="4">
    <source>
        <dbReference type="Pfam" id="PF12656"/>
    </source>
</evidence>
<feature type="region of interest" description="Disordered" evidence="3">
    <location>
        <begin position="279"/>
        <end position="341"/>
    </location>
</feature>
<protein>
    <submittedName>
        <fullName evidence="5 7">G-patch domain and KOW motifs-containing protein</fullName>
    </submittedName>
</protein>
<dbReference type="OrthoDB" id="5577072at2759"/>
<dbReference type="AlphaFoldDB" id="A0A2S2PWX9"/>
<dbReference type="InterPro" id="IPR026822">
    <property type="entry name" value="Spp2/MOS2_G-patch"/>
</dbReference>
<proteinExistence type="predicted"/>
<sequence length="341" mass="38740">MAEDIKKISFSFKQISSKPKVIPELSKTVLDKTVQFIECVEEKSIKVVGLVEHTDHELVIPMQPSAKRKLPIEPMKPVQNGTGIKPQEHGTVTLDEMAVQAILSDCQKTEEDKDDDMKSIEVPMIVNPPEGKEVSTAEDYENVPVNKFGLAMLRGMGWKSTNETDKNSQVIKAGLPELRPKGMGLGADKLIRTVQEKLNSEEELKLNKGSYLQFTLGRLDGQYGQVTGFDEGASRVVVKMARTGEMEKVSENSFRLVTKSDYNKNSKVINIREYKEYHEGKTKSNENEDRIHNRKKKSKKEVSNGHRSRQHKTKKSKQSKSPQRKHKSDHSRHKKYQHRSS</sequence>